<dbReference type="EMBL" id="FR871757">
    <property type="protein sequence ID" value="CCB79046.1"/>
    <property type="molecule type" value="Genomic_DNA"/>
</dbReference>
<proteinExistence type="predicted"/>
<keyword evidence="2" id="KW-1185">Reference proteome</keyword>
<organism evidence="1 2">
    <name type="scientific">Helicobacter bizzozeronii (strain CIII-1)</name>
    <dbReference type="NCBI Taxonomy" id="1002804"/>
    <lineage>
        <taxon>Bacteria</taxon>
        <taxon>Pseudomonadati</taxon>
        <taxon>Campylobacterota</taxon>
        <taxon>Epsilonproteobacteria</taxon>
        <taxon>Campylobacterales</taxon>
        <taxon>Helicobacteraceae</taxon>
        <taxon>Helicobacter</taxon>
    </lineage>
</organism>
<protein>
    <submittedName>
        <fullName evidence="1">Uncharacterized protein</fullName>
    </submittedName>
</protein>
<dbReference type="Proteomes" id="UP000008387">
    <property type="component" value="Chromosome"/>
</dbReference>
<evidence type="ECO:0000313" key="2">
    <source>
        <dbReference type="Proteomes" id="UP000008387"/>
    </source>
</evidence>
<dbReference type="KEGG" id="hbi:HBZC1_00600"/>
<name>F8KQP2_HELBC</name>
<reference evidence="1 2" key="1">
    <citation type="journal article" date="2011" name="J. Bacteriol.">
        <title>Genome sequence of Helicobacter bizzozeronii strain CIII-1, an isolate from human gastric mucosa.</title>
        <authorList>
            <person name="Schott T."/>
            <person name="Rossi M."/>
            <person name="Hanninen M.L."/>
        </authorList>
    </citation>
    <scope>NUCLEOTIDE SEQUENCE [LARGE SCALE GENOMIC DNA]</scope>
    <source>
        <strain evidence="1 2">CIII-1</strain>
    </source>
</reference>
<accession>F8KQP2</accession>
<dbReference type="STRING" id="1002804.HBZC1_00600"/>
<dbReference type="AlphaFoldDB" id="F8KQP2"/>
<dbReference type="HOGENOM" id="CLU_156498_0_0_7"/>
<sequence>MVVNDSVQLPLNPPKTYYRFNNAFFAICEGEGALYYKDYPQALNFSDLDPLELEGFLLHKKSSCDRTQQQLIKQFINVYDKNIEKGFLYLNPPFFSEVERELFYAQCV</sequence>
<evidence type="ECO:0000313" key="1">
    <source>
        <dbReference type="EMBL" id="CCB79046.1"/>
    </source>
</evidence>
<gene>
    <name evidence="1" type="ordered locus">HBZC1_00600</name>
</gene>